<keyword evidence="1" id="KW-1133">Transmembrane helix</keyword>
<keyword evidence="3" id="KW-1185">Reference proteome</keyword>
<protein>
    <recommendedName>
        <fullName evidence="4">Histidine kinase</fullName>
    </recommendedName>
</protein>
<name>A0A239L7W0_9NOCA</name>
<feature type="transmembrane region" description="Helical" evidence="1">
    <location>
        <begin position="45"/>
        <end position="63"/>
    </location>
</feature>
<sequence>MTGHDGEDIRDLIGIRSRAAYWIVGFYTLAAATCALSTLNGVDPIWPVAVALCVIAAGALFVVTTPGDPLPRRAALALSAVGPITCSLVFVAIPVPLTSPLQTWPLGMSVVIYTFMCVRGRTPLAWLGLLMSVAATVVWAVATDQGAWYGLSYSLINAAPLLMATFFTFTIRPLGRSIFELRRQSTERIAAQAAAAAVLEERDVQLERLDELARPLLERAVSGPDLGPEEQMACIILEADLRDSLRARRLADPVLQESVRAARRRGVGVVLLDDRADAELDADVRATVVESVARCLNGLENGSATIRLLPPGRPVLATMLVDAQESTYRVEYANDGSASIP</sequence>
<dbReference type="STRING" id="398843.A3K89_09775"/>
<evidence type="ECO:0000313" key="3">
    <source>
        <dbReference type="Proteomes" id="UP000198327"/>
    </source>
</evidence>
<feature type="transmembrane region" description="Helical" evidence="1">
    <location>
        <begin position="20"/>
        <end position="39"/>
    </location>
</feature>
<evidence type="ECO:0000313" key="2">
    <source>
        <dbReference type="EMBL" id="SNT26696.1"/>
    </source>
</evidence>
<dbReference type="AlphaFoldDB" id="A0A239L7W0"/>
<proteinExistence type="predicted"/>
<organism evidence="2 3">
    <name type="scientific">Rhodococcoides kyotonense</name>
    <dbReference type="NCBI Taxonomy" id="398843"/>
    <lineage>
        <taxon>Bacteria</taxon>
        <taxon>Bacillati</taxon>
        <taxon>Actinomycetota</taxon>
        <taxon>Actinomycetes</taxon>
        <taxon>Mycobacteriales</taxon>
        <taxon>Nocardiaceae</taxon>
        <taxon>Rhodococcoides</taxon>
    </lineage>
</organism>
<accession>A0A239L7W0</accession>
<gene>
    <name evidence="2" type="ORF">SAMN05421642_112112</name>
</gene>
<evidence type="ECO:0000256" key="1">
    <source>
        <dbReference type="SAM" id="Phobius"/>
    </source>
</evidence>
<dbReference type="Proteomes" id="UP000198327">
    <property type="component" value="Unassembled WGS sequence"/>
</dbReference>
<feature type="transmembrane region" description="Helical" evidence="1">
    <location>
        <begin position="148"/>
        <end position="169"/>
    </location>
</feature>
<dbReference type="EMBL" id="FZOW01000012">
    <property type="protein sequence ID" value="SNT26696.1"/>
    <property type="molecule type" value="Genomic_DNA"/>
</dbReference>
<keyword evidence="1" id="KW-0812">Transmembrane</keyword>
<evidence type="ECO:0008006" key="4">
    <source>
        <dbReference type="Google" id="ProtNLM"/>
    </source>
</evidence>
<keyword evidence="1" id="KW-0472">Membrane</keyword>
<reference evidence="3" key="1">
    <citation type="submission" date="2017-06" db="EMBL/GenBank/DDBJ databases">
        <authorList>
            <person name="Varghese N."/>
            <person name="Submissions S."/>
        </authorList>
    </citation>
    <scope>NUCLEOTIDE SEQUENCE [LARGE SCALE GENOMIC DNA]</scope>
    <source>
        <strain evidence="3">JCM 23211</strain>
    </source>
</reference>
<feature type="transmembrane region" description="Helical" evidence="1">
    <location>
        <begin position="75"/>
        <end position="95"/>
    </location>
</feature>
<feature type="transmembrane region" description="Helical" evidence="1">
    <location>
        <begin position="125"/>
        <end position="142"/>
    </location>
</feature>